<comment type="caution">
    <text evidence="1">The sequence shown here is derived from an EMBL/GenBank/DDBJ whole genome shotgun (WGS) entry which is preliminary data.</text>
</comment>
<name>A0A844QRI3_9HYPH</name>
<organism evidence="1 2">
    <name type="scientific">Nitratireductor arenosus</name>
    <dbReference type="NCBI Taxonomy" id="2682096"/>
    <lineage>
        <taxon>Bacteria</taxon>
        <taxon>Pseudomonadati</taxon>
        <taxon>Pseudomonadota</taxon>
        <taxon>Alphaproteobacteria</taxon>
        <taxon>Hyphomicrobiales</taxon>
        <taxon>Phyllobacteriaceae</taxon>
        <taxon>Nitratireductor</taxon>
    </lineage>
</organism>
<reference evidence="1 2" key="1">
    <citation type="submission" date="2019-12" db="EMBL/GenBank/DDBJ databases">
        <title>Nitratireductor arenosus sp. nov., Isolated from sea sand, Jeju island, South Korea.</title>
        <authorList>
            <person name="Kim W."/>
        </authorList>
    </citation>
    <scope>NUCLEOTIDE SEQUENCE [LARGE SCALE GENOMIC DNA]</scope>
    <source>
        <strain evidence="1 2">CAU 1489</strain>
    </source>
</reference>
<keyword evidence="2" id="KW-1185">Reference proteome</keyword>
<feature type="non-terminal residue" evidence="1">
    <location>
        <position position="97"/>
    </location>
</feature>
<dbReference type="Gene3D" id="6.10.250.420">
    <property type="match status" value="1"/>
</dbReference>
<dbReference type="AlphaFoldDB" id="A0A844QRI3"/>
<dbReference type="EMBL" id="WPHG01000014">
    <property type="protein sequence ID" value="MVB00190.1"/>
    <property type="molecule type" value="Genomic_DNA"/>
</dbReference>
<gene>
    <name evidence="1" type="ORF">GN330_23360</name>
</gene>
<proteinExistence type="predicted"/>
<sequence length="97" mass="10058">MSLPPARDRIHLGNWRTYPASTWAFQNVGELVPCASISAPAGKPAPGPGSGSGLLDTLMIETDDGGRISATAHLEASHGDAFVALRDGALVAEWHAP</sequence>
<protein>
    <submittedName>
        <fullName evidence="1">Uncharacterized protein</fullName>
    </submittedName>
</protein>
<evidence type="ECO:0000313" key="1">
    <source>
        <dbReference type="EMBL" id="MVB00190.1"/>
    </source>
</evidence>
<accession>A0A844QRI3</accession>
<dbReference type="Proteomes" id="UP000463224">
    <property type="component" value="Unassembled WGS sequence"/>
</dbReference>
<evidence type="ECO:0000313" key="2">
    <source>
        <dbReference type="Proteomes" id="UP000463224"/>
    </source>
</evidence>